<comment type="caution">
    <text evidence="2">The sequence shown here is derived from an EMBL/GenBank/DDBJ whole genome shotgun (WGS) entry which is preliminary data.</text>
</comment>
<feature type="compositionally biased region" description="Pro residues" evidence="1">
    <location>
        <begin position="72"/>
        <end position="81"/>
    </location>
</feature>
<feature type="compositionally biased region" description="Polar residues" evidence="1">
    <location>
        <begin position="339"/>
        <end position="349"/>
    </location>
</feature>
<evidence type="ECO:0000313" key="2">
    <source>
        <dbReference type="EMBL" id="MED6190210.1"/>
    </source>
</evidence>
<proteinExistence type="predicted"/>
<sequence length="383" mass="40666">MRTRIGRNDEEERGSSFPTLSVFNQSAEMTRGDRGRGRGDRGRGTGHRGRPKKRTGIPLDLGEPTAGTSAPTPVPVVPTPSPAEGGPTIRMIPTLGSSRVHSSSDTTGTRSQRQSSAQTSGDHDDDGPPPGTPDPRGHRLTLLCRRGRGRTSPWRRSSPGRLVVSTSAGTVVTVGIRYGRTQPRSPGSSTITTGSLCHSSVWPVMRWSVFGGIVGGLSFACSTGMRAGSIPLGGGLPSRAEEAALWTRFAGGRKRGRIYGMGVVPSHQHPLLFPDDEDADTASGPPDLRERVVLLNREISQQAEANAWRVAALESTVQTQSQEASELRKAYADMYSLLTQMRSGTSTSTPLPDFPPPPPPPPPPQTDAPGTGSPDADDDPDYV</sequence>
<accession>A0ABU6WYZ5</accession>
<protein>
    <submittedName>
        <fullName evidence="2">Uncharacterized protein</fullName>
    </submittedName>
</protein>
<evidence type="ECO:0000256" key="1">
    <source>
        <dbReference type="SAM" id="MobiDB-lite"/>
    </source>
</evidence>
<feature type="region of interest" description="Disordered" evidence="1">
    <location>
        <begin position="339"/>
        <end position="383"/>
    </location>
</feature>
<organism evidence="2 3">
    <name type="scientific">Stylosanthes scabra</name>
    <dbReference type="NCBI Taxonomy" id="79078"/>
    <lineage>
        <taxon>Eukaryota</taxon>
        <taxon>Viridiplantae</taxon>
        <taxon>Streptophyta</taxon>
        <taxon>Embryophyta</taxon>
        <taxon>Tracheophyta</taxon>
        <taxon>Spermatophyta</taxon>
        <taxon>Magnoliopsida</taxon>
        <taxon>eudicotyledons</taxon>
        <taxon>Gunneridae</taxon>
        <taxon>Pentapetalae</taxon>
        <taxon>rosids</taxon>
        <taxon>fabids</taxon>
        <taxon>Fabales</taxon>
        <taxon>Fabaceae</taxon>
        <taxon>Papilionoideae</taxon>
        <taxon>50 kb inversion clade</taxon>
        <taxon>dalbergioids sensu lato</taxon>
        <taxon>Dalbergieae</taxon>
        <taxon>Pterocarpus clade</taxon>
        <taxon>Stylosanthes</taxon>
    </lineage>
</organism>
<feature type="compositionally biased region" description="Basic residues" evidence="1">
    <location>
        <begin position="44"/>
        <end position="55"/>
    </location>
</feature>
<reference evidence="2 3" key="1">
    <citation type="journal article" date="2023" name="Plants (Basel)">
        <title>Bridging the Gap: Combining Genomics and Transcriptomics Approaches to Understand Stylosanthes scabra, an Orphan Legume from the Brazilian Caatinga.</title>
        <authorList>
            <person name="Ferreira-Neto J.R.C."/>
            <person name="da Silva M.D."/>
            <person name="Binneck E."/>
            <person name="de Melo N.F."/>
            <person name="da Silva R.H."/>
            <person name="de Melo A.L.T.M."/>
            <person name="Pandolfi V."/>
            <person name="Bustamante F.O."/>
            <person name="Brasileiro-Vidal A.C."/>
            <person name="Benko-Iseppon A.M."/>
        </authorList>
    </citation>
    <scope>NUCLEOTIDE SEQUENCE [LARGE SCALE GENOMIC DNA]</scope>
    <source>
        <tissue evidence="2">Leaves</tissue>
    </source>
</reference>
<gene>
    <name evidence="2" type="ORF">PIB30_103678</name>
</gene>
<feature type="compositionally biased region" description="Pro residues" evidence="1">
    <location>
        <begin position="352"/>
        <end position="366"/>
    </location>
</feature>
<feature type="compositionally biased region" description="Low complexity" evidence="1">
    <location>
        <begin position="103"/>
        <end position="120"/>
    </location>
</feature>
<name>A0ABU6WYZ5_9FABA</name>
<feature type="compositionally biased region" description="Basic and acidic residues" evidence="1">
    <location>
        <begin position="1"/>
        <end position="14"/>
    </location>
</feature>
<feature type="region of interest" description="Disordered" evidence="1">
    <location>
        <begin position="1"/>
        <end position="139"/>
    </location>
</feature>
<feature type="compositionally biased region" description="Polar residues" evidence="1">
    <location>
        <begin position="16"/>
        <end position="28"/>
    </location>
</feature>
<dbReference type="Proteomes" id="UP001341840">
    <property type="component" value="Unassembled WGS sequence"/>
</dbReference>
<keyword evidence="3" id="KW-1185">Reference proteome</keyword>
<evidence type="ECO:0000313" key="3">
    <source>
        <dbReference type="Proteomes" id="UP001341840"/>
    </source>
</evidence>
<dbReference type="EMBL" id="JASCZI010184659">
    <property type="protein sequence ID" value="MED6190210.1"/>
    <property type="molecule type" value="Genomic_DNA"/>
</dbReference>
<feature type="compositionally biased region" description="Basic and acidic residues" evidence="1">
    <location>
        <begin position="30"/>
        <end position="43"/>
    </location>
</feature>